<keyword evidence="2" id="KW-1185">Reference proteome</keyword>
<dbReference type="AlphaFoldDB" id="A0A839E824"/>
<evidence type="ECO:0000313" key="2">
    <source>
        <dbReference type="Proteomes" id="UP000569329"/>
    </source>
</evidence>
<comment type="caution">
    <text evidence="1">The sequence shown here is derived from an EMBL/GenBank/DDBJ whole genome shotgun (WGS) entry which is preliminary data.</text>
</comment>
<reference evidence="1 2" key="1">
    <citation type="submission" date="2020-07" db="EMBL/GenBank/DDBJ databases">
        <title>Sequencing the genomes of 1000 actinobacteria strains.</title>
        <authorList>
            <person name="Klenk H.-P."/>
        </authorList>
    </citation>
    <scope>NUCLEOTIDE SEQUENCE [LARGE SCALE GENOMIC DNA]</scope>
    <source>
        <strain evidence="1 2">DSM 45975</strain>
    </source>
</reference>
<accession>A0A839E824</accession>
<dbReference type="Proteomes" id="UP000569329">
    <property type="component" value="Unassembled WGS sequence"/>
</dbReference>
<evidence type="ECO:0000313" key="1">
    <source>
        <dbReference type="EMBL" id="MBA8827847.1"/>
    </source>
</evidence>
<gene>
    <name evidence="1" type="ORF">FHX42_005254</name>
</gene>
<sequence length="32" mass="3458">MVDFPAALVDLLADSLVDLDTRRDPAANTIQT</sequence>
<protein>
    <submittedName>
        <fullName evidence="1">Uncharacterized protein</fullName>
    </submittedName>
</protein>
<proteinExistence type="predicted"/>
<dbReference type="EMBL" id="JACGWZ010000010">
    <property type="protein sequence ID" value="MBA8827847.1"/>
    <property type="molecule type" value="Genomic_DNA"/>
</dbReference>
<organism evidence="1 2">
    <name type="scientific">Halosaccharopolyspora lacisalsi</name>
    <dbReference type="NCBI Taxonomy" id="1000566"/>
    <lineage>
        <taxon>Bacteria</taxon>
        <taxon>Bacillati</taxon>
        <taxon>Actinomycetota</taxon>
        <taxon>Actinomycetes</taxon>
        <taxon>Pseudonocardiales</taxon>
        <taxon>Pseudonocardiaceae</taxon>
        <taxon>Halosaccharopolyspora</taxon>
    </lineage>
</organism>
<name>A0A839E824_9PSEU</name>